<feature type="region of interest" description="Disordered" evidence="6">
    <location>
        <begin position="1069"/>
        <end position="1105"/>
    </location>
</feature>
<feature type="domain" description="NADP-dependent oxidoreductase" evidence="8">
    <location>
        <begin position="779"/>
        <end position="1045"/>
    </location>
</feature>
<dbReference type="GO" id="GO:0019853">
    <property type="term" value="P:L-ascorbic acid biosynthetic process"/>
    <property type="evidence" value="ECO:0007669"/>
    <property type="project" value="TreeGrafter"/>
</dbReference>
<sequence length="1105" mass="120182">MSATHQLVSSMISSSSSTFLAPSNFNLRSRNACLPMAKRVNTCKCVATPQEKIEYKTKVSRNSNMSKLQAGYLFPEIARRRSAHLLKYPDAQIISLGIGDTTEPIPEVITSAMAKKAHELSTVEGYSGYGAEQGAKPLRAALANTFYSGLGIGEDDIFVSDGAKCDISRLQVMFGSNVTIAVQDPSYPAYVDSSVIMGQTGQFNTDVQKYGNIEYMKCTPENGFFPDLSKVGRTDIIFFCSPNNPTGAAATREQLKQLVDFAKKNGSIIVYDSAYAMYMSDDNPRSIFEIPGAEEVAMETASFSKYAGFTGVRLGWTVIPKQLLYSDGFPVAKDFNRIVCTGFNGASNISQAGALACLTPEGLEAMHKVIGFYKENTNIIIDTFTSLGYDVYGGKNAPYVWVHFPNQSSWDVFAEILEKTHVVTTPGSGFGPGGEGFVRREHLRGMSQIQAALQMKSLMELRPLGNTGLKVSAVGFGASPLGSHYGPVAEADAVAAVREAFRFGINFFDTSPYYGGTLSEKVLGKALKALQVPRSDYIVATKCGRYEEGFDFSAERVRKSIDESLERLQLDYVDILHCHDIEFESLDKIVSETIPALQRLKQEAKTRFIGITGLPLHIYSYVLDRVPPGTIDVILSYCHYGINDSTLLDILPYLKSKGVGVISASPLAMSLFTEQGPPEWHPASPELKSVCKAAVAHCKSKGTKITKLALQYSLANKEISSVLVGMGSVSEVEENVAAFTELKGLGMDQETLSEVEAILEPAKMELRPLGNTGLKVSTVGFGASPLGSVFGPVAEDDAVATVREAFRLGINFFDTSPYYGGTLSEKMLGKALKALQVPRSDYIVATKCGRYEEGFDFSAERVTKSIEESLERLQLDYVDILHCHDIEFGSLDQIVSETIPALQKLKQEGKTRFIGITGLPLHIFTYVLDRVPPGTVDVVLSYCHYGINDSTLLDLLPYLKSKGVGVISASPLAMGLLTEQGPPEWHPASPELKSACKAAVTHCKSKGKKITKLAMQYSLANEEISSVLVGMSSVSQVEENVAAVAELQGLGMDQETLSEVEAILEPVKNQTWPSGIDQKNEQSPSRATKFNSSLEPSVVRSRITK</sequence>
<reference evidence="9 10" key="1">
    <citation type="submission" date="2022-03" db="EMBL/GenBank/DDBJ databases">
        <authorList>
            <person name="Nunn A."/>
            <person name="Chopra R."/>
            <person name="Nunn A."/>
            <person name="Contreras Garrido A."/>
        </authorList>
    </citation>
    <scope>NUCLEOTIDE SEQUENCE [LARGE SCALE GENOMIC DNA]</scope>
</reference>
<evidence type="ECO:0000256" key="4">
    <source>
        <dbReference type="ARBA" id="ARBA00022898"/>
    </source>
</evidence>
<feature type="domain" description="Aminotransferase class I/classII large" evidence="7">
    <location>
        <begin position="92"/>
        <end position="439"/>
    </location>
</feature>
<dbReference type="SUPFAM" id="SSF53383">
    <property type="entry name" value="PLP-dependent transferases"/>
    <property type="match status" value="1"/>
</dbReference>
<dbReference type="InterPro" id="IPR036812">
    <property type="entry name" value="NAD(P)_OxRdtase_dom_sf"/>
</dbReference>
<dbReference type="Gene3D" id="3.90.1150.10">
    <property type="entry name" value="Aspartate Aminotransferase, domain 1"/>
    <property type="match status" value="1"/>
</dbReference>
<dbReference type="Pfam" id="PF00248">
    <property type="entry name" value="Aldo_ket_red"/>
    <property type="match status" value="2"/>
</dbReference>
<dbReference type="InterPro" id="IPR020471">
    <property type="entry name" value="AKR"/>
</dbReference>
<evidence type="ECO:0008006" key="11">
    <source>
        <dbReference type="Google" id="ProtNLM"/>
    </source>
</evidence>
<dbReference type="Pfam" id="PF00155">
    <property type="entry name" value="Aminotran_1_2"/>
    <property type="match status" value="1"/>
</dbReference>
<dbReference type="Proteomes" id="UP000836841">
    <property type="component" value="Chromosome 7"/>
</dbReference>
<dbReference type="InterPro" id="IPR004839">
    <property type="entry name" value="Aminotransferase_I/II_large"/>
</dbReference>
<dbReference type="PANTHER" id="PTHR42686:SF1">
    <property type="entry name" value="GH17980P-RELATED"/>
    <property type="match status" value="1"/>
</dbReference>
<dbReference type="InterPro" id="IPR015424">
    <property type="entry name" value="PyrdxlP-dep_Trfase"/>
</dbReference>
<feature type="compositionally biased region" description="Polar residues" evidence="6">
    <location>
        <begin position="1081"/>
        <end position="1095"/>
    </location>
</feature>
<accession>A0AAU9SZ11</accession>
<protein>
    <recommendedName>
        <fullName evidence="11">L-galactose dehydrogenase</fullName>
    </recommendedName>
</protein>
<evidence type="ECO:0000256" key="5">
    <source>
        <dbReference type="ARBA" id="ARBA00061511"/>
    </source>
</evidence>
<organism evidence="9 10">
    <name type="scientific">Thlaspi arvense</name>
    <name type="common">Field penny-cress</name>
    <dbReference type="NCBI Taxonomy" id="13288"/>
    <lineage>
        <taxon>Eukaryota</taxon>
        <taxon>Viridiplantae</taxon>
        <taxon>Streptophyta</taxon>
        <taxon>Embryophyta</taxon>
        <taxon>Tracheophyta</taxon>
        <taxon>Spermatophyta</taxon>
        <taxon>Magnoliopsida</taxon>
        <taxon>eudicotyledons</taxon>
        <taxon>Gunneridae</taxon>
        <taxon>Pentapetalae</taxon>
        <taxon>rosids</taxon>
        <taxon>malvids</taxon>
        <taxon>Brassicales</taxon>
        <taxon>Brassicaceae</taxon>
        <taxon>Thlaspideae</taxon>
        <taxon>Thlaspi</taxon>
    </lineage>
</organism>
<gene>
    <name evidence="9" type="ORF">TAV2_LOCUS23630</name>
</gene>
<dbReference type="InterPro" id="IPR015422">
    <property type="entry name" value="PyrdxlP-dep_Trfase_small"/>
</dbReference>
<dbReference type="FunFam" id="3.20.20.100:FF:000011">
    <property type="entry name" value="Aldo/keto reductase"/>
    <property type="match status" value="2"/>
</dbReference>
<comment type="similarity">
    <text evidence="5">Belongs to the class-I pyridoxal-phosphate-dependent aminotransferase family. LL-diaminopimelate aminotransferase subfamily.</text>
</comment>
<dbReference type="GO" id="GO:0005829">
    <property type="term" value="C:cytosol"/>
    <property type="evidence" value="ECO:0007669"/>
    <property type="project" value="TreeGrafter"/>
</dbReference>
<comment type="cofactor">
    <cofactor evidence="1">
        <name>pyridoxal 5'-phosphate</name>
        <dbReference type="ChEBI" id="CHEBI:597326"/>
    </cofactor>
</comment>
<dbReference type="NCBIfam" id="TIGR03542">
    <property type="entry name" value="DAPAT_plant"/>
    <property type="match status" value="1"/>
</dbReference>
<dbReference type="CDD" id="cd00609">
    <property type="entry name" value="AAT_like"/>
    <property type="match status" value="1"/>
</dbReference>
<keyword evidence="3" id="KW-0808">Transferase</keyword>
<dbReference type="SUPFAM" id="SSF51430">
    <property type="entry name" value="NAD(P)-linked oxidoreductase"/>
    <property type="match status" value="2"/>
</dbReference>
<dbReference type="GO" id="GO:0008483">
    <property type="term" value="F:transaminase activity"/>
    <property type="evidence" value="ECO:0007669"/>
    <property type="project" value="UniProtKB-KW"/>
</dbReference>
<feature type="domain" description="NADP-dependent oxidoreductase" evidence="8">
    <location>
        <begin position="474"/>
        <end position="741"/>
    </location>
</feature>
<dbReference type="GO" id="GO:0030170">
    <property type="term" value="F:pyridoxal phosphate binding"/>
    <property type="evidence" value="ECO:0007669"/>
    <property type="project" value="InterPro"/>
</dbReference>
<evidence type="ECO:0000256" key="1">
    <source>
        <dbReference type="ARBA" id="ARBA00001933"/>
    </source>
</evidence>
<evidence type="ECO:0000313" key="10">
    <source>
        <dbReference type="Proteomes" id="UP000836841"/>
    </source>
</evidence>
<evidence type="ECO:0000259" key="8">
    <source>
        <dbReference type="Pfam" id="PF00248"/>
    </source>
</evidence>
<dbReference type="InterPro" id="IPR044479">
    <property type="entry name" value="LGALDH-like"/>
</dbReference>
<feature type="non-terminal residue" evidence="9">
    <location>
        <position position="1105"/>
    </location>
</feature>
<keyword evidence="2" id="KW-0032">Aminotransferase</keyword>
<dbReference type="GO" id="GO:0010349">
    <property type="term" value="F:L-galactose dehydrogenase activity"/>
    <property type="evidence" value="ECO:0007669"/>
    <property type="project" value="InterPro"/>
</dbReference>
<keyword evidence="4" id="KW-0663">Pyridoxal phosphate</keyword>
<dbReference type="InterPro" id="IPR023210">
    <property type="entry name" value="NADP_OxRdtase_dom"/>
</dbReference>
<dbReference type="Gene3D" id="3.40.640.10">
    <property type="entry name" value="Type I PLP-dependent aspartate aminotransferase-like (Major domain)"/>
    <property type="match status" value="1"/>
</dbReference>
<name>A0AAU9SZ11_THLAR</name>
<evidence type="ECO:0000256" key="2">
    <source>
        <dbReference type="ARBA" id="ARBA00022576"/>
    </source>
</evidence>
<dbReference type="FunFam" id="3.40.640.10:FF:000099">
    <property type="entry name" value="LL-diaminopimelate aminotransferase, chloroplastic"/>
    <property type="match status" value="1"/>
</dbReference>
<evidence type="ECO:0000256" key="6">
    <source>
        <dbReference type="SAM" id="MobiDB-lite"/>
    </source>
</evidence>
<dbReference type="GO" id="GO:0009862">
    <property type="term" value="P:systemic acquired resistance, salicylic acid mediated signaling pathway"/>
    <property type="evidence" value="ECO:0007669"/>
    <property type="project" value="UniProtKB-ARBA"/>
</dbReference>
<evidence type="ECO:0000313" key="9">
    <source>
        <dbReference type="EMBL" id="CAH2076991.1"/>
    </source>
</evidence>
<proteinExistence type="inferred from homology"/>
<dbReference type="PANTHER" id="PTHR42686">
    <property type="entry name" value="GH17980P-RELATED"/>
    <property type="match status" value="1"/>
</dbReference>
<dbReference type="AlphaFoldDB" id="A0AAU9SZ11"/>
<keyword evidence="10" id="KW-1185">Reference proteome</keyword>
<dbReference type="CDD" id="cd19163">
    <property type="entry name" value="AKR_galDH"/>
    <property type="match status" value="2"/>
</dbReference>
<evidence type="ECO:0000256" key="3">
    <source>
        <dbReference type="ARBA" id="ARBA00022679"/>
    </source>
</evidence>
<dbReference type="EMBL" id="OU466863">
    <property type="protein sequence ID" value="CAH2076991.1"/>
    <property type="molecule type" value="Genomic_DNA"/>
</dbReference>
<dbReference type="InterPro" id="IPR019942">
    <property type="entry name" value="DapL/ALD1"/>
</dbReference>
<evidence type="ECO:0000259" key="7">
    <source>
        <dbReference type="Pfam" id="PF00155"/>
    </source>
</evidence>
<dbReference type="Gene3D" id="3.20.20.100">
    <property type="entry name" value="NADP-dependent oxidoreductase domain"/>
    <property type="match status" value="2"/>
</dbReference>
<dbReference type="InterPro" id="IPR015421">
    <property type="entry name" value="PyrdxlP-dep_Trfase_major"/>
</dbReference>